<feature type="transmembrane region" description="Helical" evidence="6">
    <location>
        <begin position="348"/>
        <end position="371"/>
    </location>
</feature>
<dbReference type="GeneID" id="25904574"/>
<dbReference type="Pfam" id="PF13515">
    <property type="entry name" value="FUSC_2"/>
    <property type="match status" value="1"/>
</dbReference>
<feature type="transmembrane region" description="Helical" evidence="6">
    <location>
        <begin position="843"/>
        <end position="863"/>
    </location>
</feature>
<evidence type="ECO:0000259" key="7">
    <source>
        <dbReference type="Pfam" id="PF13515"/>
    </source>
</evidence>
<organism evidence="8 9">
    <name type="scientific">Sphaeroforma arctica JP610</name>
    <dbReference type="NCBI Taxonomy" id="667725"/>
    <lineage>
        <taxon>Eukaryota</taxon>
        <taxon>Ichthyosporea</taxon>
        <taxon>Ichthyophonida</taxon>
        <taxon>Sphaeroforma</taxon>
    </lineage>
</organism>
<accession>A0A0L0G3I8</accession>
<evidence type="ECO:0000256" key="1">
    <source>
        <dbReference type="ARBA" id="ARBA00004141"/>
    </source>
</evidence>
<name>A0A0L0G3I8_9EUKA</name>
<comment type="subcellular location">
    <subcellularLocation>
        <location evidence="1">Membrane</location>
        <topology evidence="1">Multi-pass membrane protein</topology>
    </subcellularLocation>
</comment>
<feature type="region of interest" description="Disordered" evidence="5">
    <location>
        <begin position="1077"/>
        <end position="1123"/>
    </location>
</feature>
<feature type="transmembrane region" description="Helical" evidence="6">
    <location>
        <begin position="875"/>
        <end position="897"/>
    </location>
</feature>
<feature type="compositionally biased region" description="Gly residues" evidence="5">
    <location>
        <begin position="1103"/>
        <end position="1113"/>
    </location>
</feature>
<feature type="transmembrane region" description="Helical" evidence="6">
    <location>
        <begin position="718"/>
        <end position="736"/>
    </location>
</feature>
<feature type="transmembrane region" description="Helical" evidence="6">
    <location>
        <begin position="661"/>
        <end position="685"/>
    </location>
</feature>
<evidence type="ECO:0000256" key="2">
    <source>
        <dbReference type="ARBA" id="ARBA00022692"/>
    </source>
</evidence>
<dbReference type="EMBL" id="KQ241816">
    <property type="protein sequence ID" value="KNC83672.1"/>
    <property type="molecule type" value="Genomic_DNA"/>
</dbReference>
<protein>
    <recommendedName>
        <fullName evidence="7">Integral membrane bound transporter domain-containing protein</fullName>
    </recommendedName>
</protein>
<dbReference type="eggNOG" id="ENOG502SF0D">
    <property type="taxonomic scope" value="Eukaryota"/>
</dbReference>
<keyword evidence="3 6" id="KW-1133">Transmembrane helix</keyword>
<feature type="region of interest" description="Disordered" evidence="5">
    <location>
        <begin position="433"/>
        <end position="463"/>
    </location>
</feature>
<feature type="transmembrane region" description="Helical" evidence="6">
    <location>
        <begin position="813"/>
        <end position="831"/>
    </location>
</feature>
<feature type="compositionally biased region" description="Polar residues" evidence="5">
    <location>
        <begin position="31"/>
        <end position="44"/>
    </location>
</feature>
<feature type="transmembrane region" description="Helical" evidence="6">
    <location>
        <begin position="383"/>
        <end position="403"/>
    </location>
</feature>
<dbReference type="InterPro" id="IPR049453">
    <property type="entry name" value="Memb_transporter_dom"/>
</dbReference>
<feature type="region of interest" description="Disordered" evidence="5">
    <location>
        <begin position="30"/>
        <end position="61"/>
    </location>
</feature>
<feature type="transmembrane region" description="Helical" evidence="6">
    <location>
        <begin position="787"/>
        <end position="806"/>
    </location>
</feature>
<feature type="transmembrane region" description="Helical" evidence="6">
    <location>
        <begin position="146"/>
        <end position="165"/>
    </location>
</feature>
<evidence type="ECO:0000256" key="4">
    <source>
        <dbReference type="ARBA" id="ARBA00023136"/>
    </source>
</evidence>
<sequence length="1338" mass="146632">MAAQGGIADDLETDLFRQERQERTRFRLFSTRAQSNSHTASQPGCQGGLDNLAESGPVEQDASRWGGWAKRLLPRWKKRSHAKPEELDKLQEGGGVNVSSPLGAETDAFLSDIPDTWSNPRPVYYFLSDERRTNSRFFSTVTDPRIVRSLRLFLFGIPAFYLSVFDTPIGKPAYLIGMVFYSASLLDVQGMMSSMVFAFTALLMVASFVLTSLLLMAQMATDGYGLLILTYLAIVFIFGLGIVGPLGGLGRNFGMFAIVTIANIFWQLFPMAEDGFVVLVPWNDVIQIIEEGVVSGFDELLQSGGLVDVQQMISQLAVQIQTAAGTTDISFLVPPGNVLSGYEVDVTIIQGTSIQLTLAPGMWVVTAIVWGSHNGIITSLGNVLLQVLIGYLIYLVSFIPPPYTSLMAEARLAQARVLQSIIHLVQQNTAKRQAAYKSTEPDATTQNATGKGAGPNRTLSDDERRDLTLSVGQTGLEQLEGTAAKLKLSKMLEPTWLSPNILARPHAALMDVNVKLTALTTEILLQSLDLLDRGADKRPTKARDLAGLLELRGAALSLLDLCGQGICLVPRMYNREEVQGIAEKINEAESVLKAKHKTFQEGCKRLTETAIREADTVVEAESILKEAGVRDTEVSLGTFFHPISLSTAVKELLHEEYNYSIMHAVMSLAFLLLGFGLASAFSWVVQTLKMVLRLPQLLRKSSWIGPGAWWADREGHAVFKYTVSLLIVFLIPLYWVQYRTWIWPAKENPNPSLYYIQTATPNNFESWVMLTFVICYFPTLESTVHKTFARVPGATLGCLTAWLVVWSSDGNGWGIVFWLCSCLAAAAYMAASDGDSVVWVSPAWGYLWRAAQISLVVITMDYWKSRETRTIENFVLSRFLGTVLGAALAMFVSGFVLPMGSGINARLMCIETFRSLSTALVDAVNALAKQSESAAGGDSTTDLHEKLSGSERASDTNLVGTVEGTEATAGPKKGLFARFRKSKGESASDAEMGSESVQKTPRPSIFETAKAELKKGQAQLTRATDLLKQSVVMSDGPLVCTDGRLYDLRLHLATLQHVAGAVHIAEVDLSNLTAPQVEGASEGNRTSEYFESTEALKKDEGSEGTGTVGGGIPPGLEQDSEIGSRSKSKILLHGRHKKGAKPQRRCPLVLDEVRVRELEAILERCTNELTGVLLSQSTMDVSDSPLVSRLIFDDEARELQEAALRALLALPTSGSGAFQIATESIESMCLRIRHRGTDCSGMQHETSTNDRECQKDADSPSQRDCLVDLVEDIYSIETLKETLLALSLSRFAVFSALIINALYLREPQLPIPVMQRLLTVQNYQSRRFKKLEARAATE</sequence>
<gene>
    <name evidence="8" type="ORF">SARC_04070</name>
</gene>
<keyword evidence="9" id="KW-1185">Reference proteome</keyword>
<dbReference type="OrthoDB" id="10691086at2759"/>
<evidence type="ECO:0000313" key="9">
    <source>
        <dbReference type="Proteomes" id="UP000054560"/>
    </source>
</evidence>
<feature type="compositionally biased region" description="Basic and acidic residues" evidence="5">
    <location>
        <begin position="941"/>
        <end position="954"/>
    </location>
</feature>
<evidence type="ECO:0000256" key="3">
    <source>
        <dbReference type="ARBA" id="ARBA00022989"/>
    </source>
</evidence>
<feature type="transmembrane region" description="Helical" evidence="6">
    <location>
        <begin position="195"/>
        <end position="217"/>
    </location>
</feature>
<reference evidence="8 9" key="1">
    <citation type="submission" date="2011-02" db="EMBL/GenBank/DDBJ databases">
        <title>The Genome Sequence of Sphaeroforma arctica JP610.</title>
        <authorList>
            <consortium name="The Broad Institute Genome Sequencing Platform"/>
            <person name="Russ C."/>
            <person name="Cuomo C."/>
            <person name="Young S.K."/>
            <person name="Zeng Q."/>
            <person name="Gargeya S."/>
            <person name="Alvarado L."/>
            <person name="Berlin A."/>
            <person name="Chapman S.B."/>
            <person name="Chen Z."/>
            <person name="Freedman E."/>
            <person name="Gellesch M."/>
            <person name="Goldberg J."/>
            <person name="Griggs A."/>
            <person name="Gujja S."/>
            <person name="Heilman E."/>
            <person name="Heiman D."/>
            <person name="Howarth C."/>
            <person name="Mehta T."/>
            <person name="Neiman D."/>
            <person name="Pearson M."/>
            <person name="Roberts A."/>
            <person name="Saif S."/>
            <person name="Shea T."/>
            <person name="Shenoy N."/>
            <person name="Sisk P."/>
            <person name="Stolte C."/>
            <person name="Sykes S."/>
            <person name="White J."/>
            <person name="Yandava C."/>
            <person name="Burger G."/>
            <person name="Gray M.W."/>
            <person name="Holland P.W.H."/>
            <person name="King N."/>
            <person name="Lang F.B.F."/>
            <person name="Roger A.J."/>
            <person name="Ruiz-Trillo I."/>
            <person name="Haas B."/>
            <person name="Nusbaum C."/>
            <person name="Birren B."/>
        </authorList>
    </citation>
    <scope>NUCLEOTIDE SEQUENCE [LARGE SCALE GENOMIC DNA]</scope>
    <source>
        <strain evidence="8 9">JP610</strain>
    </source>
</reference>
<feature type="domain" description="Integral membrane bound transporter" evidence="7">
    <location>
        <begin position="759"/>
        <end position="892"/>
    </location>
</feature>
<feature type="region of interest" description="Disordered" evidence="5">
    <location>
        <begin position="934"/>
        <end position="964"/>
    </location>
</feature>
<evidence type="ECO:0000256" key="5">
    <source>
        <dbReference type="SAM" id="MobiDB-lite"/>
    </source>
</evidence>
<dbReference type="Proteomes" id="UP000054560">
    <property type="component" value="Unassembled WGS sequence"/>
</dbReference>
<evidence type="ECO:0000313" key="8">
    <source>
        <dbReference type="EMBL" id="KNC83672.1"/>
    </source>
</evidence>
<feature type="transmembrane region" description="Helical" evidence="6">
    <location>
        <begin position="223"/>
        <end position="246"/>
    </location>
</feature>
<dbReference type="RefSeq" id="XP_014157574.1">
    <property type="nucleotide sequence ID" value="XM_014302099.1"/>
</dbReference>
<dbReference type="GO" id="GO:0016020">
    <property type="term" value="C:membrane"/>
    <property type="evidence" value="ECO:0007669"/>
    <property type="project" value="UniProtKB-SubCell"/>
</dbReference>
<proteinExistence type="predicted"/>
<keyword evidence="2 6" id="KW-0812">Transmembrane</keyword>
<evidence type="ECO:0000256" key="6">
    <source>
        <dbReference type="SAM" id="Phobius"/>
    </source>
</evidence>
<keyword evidence="4 6" id="KW-0472">Membrane</keyword>